<feature type="compositionally biased region" description="Polar residues" evidence="1">
    <location>
        <begin position="1"/>
        <end position="47"/>
    </location>
</feature>
<accession>A0A1I8C0N5</accession>
<feature type="region of interest" description="Disordered" evidence="1">
    <location>
        <begin position="410"/>
        <end position="445"/>
    </location>
</feature>
<organism evidence="2 3">
    <name type="scientific">Meloidogyne hapla</name>
    <name type="common">Root-knot nematode worm</name>
    <dbReference type="NCBI Taxonomy" id="6305"/>
    <lineage>
        <taxon>Eukaryota</taxon>
        <taxon>Metazoa</taxon>
        <taxon>Ecdysozoa</taxon>
        <taxon>Nematoda</taxon>
        <taxon>Chromadorea</taxon>
        <taxon>Rhabditida</taxon>
        <taxon>Tylenchina</taxon>
        <taxon>Tylenchomorpha</taxon>
        <taxon>Tylenchoidea</taxon>
        <taxon>Meloidogynidae</taxon>
        <taxon>Meloidogyninae</taxon>
        <taxon>Meloidogyne</taxon>
    </lineage>
</organism>
<keyword evidence="2" id="KW-1185">Reference proteome</keyword>
<feature type="compositionally biased region" description="Basic and acidic residues" evidence="1">
    <location>
        <begin position="603"/>
        <end position="614"/>
    </location>
</feature>
<evidence type="ECO:0000313" key="3">
    <source>
        <dbReference type="WBParaSite" id="MhA1_Contig923.frz3.gene6"/>
    </source>
</evidence>
<feature type="compositionally biased region" description="Polar residues" evidence="1">
    <location>
        <begin position="520"/>
        <end position="532"/>
    </location>
</feature>
<feature type="compositionally biased region" description="Polar residues" evidence="1">
    <location>
        <begin position="545"/>
        <end position="555"/>
    </location>
</feature>
<feature type="region of interest" description="Disordered" evidence="1">
    <location>
        <begin position="263"/>
        <end position="283"/>
    </location>
</feature>
<protein>
    <submittedName>
        <fullName evidence="3">CCDC66 domain-containing protein</fullName>
    </submittedName>
</protein>
<feature type="compositionally biased region" description="Low complexity" evidence="1">
    <location>
        <begin position="589"/>
        <end position="602"/>
    </location>
</feature>
<feature type="region of interest" description="Disordered" evidence="1">
    <location>
        <begin position="1"/>
        <end position="52"/>
    </location>
</feature>
<feature type="compositionally biased region" description="Basic and acidic residues" evidence="1">
    <location>
        <begin position="421"/>
        <end position="435"/>
    </location>
</feature>
<proteinExistence type="predicted"/>
<feature type="compositionally biased region" description="Low complexity" evidence="1">
    <location>
        <begin position="410"/>
        <end position="420"/>
    </location>
</feature>
<feature type="region of interest" description="Disordered" evidence="1">
    <location>
        <begin position="459"/>
        <end position="614"/>
    </location>
</feature>
<feature type="compositionally biased region" description="Low complexity" evidence="1">
    <location>
        <begin position="556"/>
        <end position="573"/>
    </location>
</feature>
<dbReference type="AlphaFoldDB" id="A0A1I8C0N5"/>
<evidence type="ECO:0000256" key="1">
    <source>
        <dbReference type="SAM" id="MobiDB-lite"/>
    </source>
</evidence>
<dbReference type="Proteomes" id="UP000095281">
    <property type="component" value="Unplaced"/>
</dbReference>
<name>A0A1I8C0N5_MELHA</name>
<reference evidence="3" key="1">
    <citation type="submission" date="2016-11" db="UniProtKB">
        <authorList>
            <consortium name="WormBaseParasite"/>
        </authorList>
    </citation>
    <scope>IDENTIFICATION</scope>
</reference>
<feature type="compositionally biased region" description="Basic and acidic residues" evidence="1">
    <location>
        <begin position="486"/>
        <end position="510"/>
    </location>
</feature>
<sequence>MVRTYSFNPSTQSNIILNGRGTPSPSLTSATTRRSMTEKGSAQTTAGHTPRRLKREQQIPFQDNQTNLNYNNTQMNGNNSFEEPLVPFQQKQSSTLSNSIVIEEEQTTLFGIRSVLINGQRFFQPLDLPSNQKQRNNQTSPPAALVLALNGNNNNGEMHKSTSSTINGNGRMNSDFNHQNQNFNERMVQSNNFSMQNGNIIDEMSNNDFTVSLPNNGQNIPNLQSTSKNNFIERQNLPLQQNNNYFNNTVQRENIKDEEDDNVLPWARGCPQPKSGQRGSRSWMEGSEMIKRHGSAFEHSFAATSSTASWPPPMAPLPERTIVEQNFQRSASSIAPLSNISAAERHRLELLHQIEENRRRRALEKQKEWEMEERERIRDERWHERQRAEIEAEKRAEREKALAVERKAAKLAAAQKATEQALREEAQRLAEERAQRRQKQSGKMDIFLEKYSKKFLGSNFSEADESVSDRSRPKSRQLPLRNQNRNIEENERNKNETEEEWWERKDRIYAEKMAAAARNNRPSSFRGRQQSPVVPALRKRLENGVENQQDLIQTQRSMSVGSRPGSRRSSVSSAFGRTSRHAYTPSIENRNGSNSINNGIGRSRNENRTVENNK</sequence>
<evidence type="ECO:0000313" key="2">
    <source>
        <dbReference type="Proteomes" id="UP000095281"/>
    </source>
</evidence>
<dbReference type="WBParaSite" id="MhA1_Contig923.frz3.gene6">
    <property type="protein sequence ID" value="MhA1_Contig923.frz3.gene6"/>
    <property type="gene ID" value="MhA1_Contig923.frz3.gene6"/>
</dbReference>